<name>A0AAN4W165_9BACT</name>
<reference evidence="1 2" key="1">
    <citation type="submission" date="2021-12" db="EMBL/GenBank/DDBJ databases">
        <title>Genome sequencing of bacteria with rrn-lacking chromosome and rrn-plasmid.</title>
        <authorList>
            <person name="Anda M."/>
            <person name="Iwasaki W."/>
        </authorList>
    </citation>
    <scope>NUCLEOTIDE SEQUENCE [LARGE SCALE GENOMIC DNA]</scope>
    <source>
        <strain evidence="1 2">NBRC 15940</strain>
    </source>
</reference>
<dbReference type="PANTHER" id="PTHR46018">
    <property type="entry name" value="ZINC PHOSPHODIESTERASE ELAC PROTEIN 1"/>
    <property type="match status" value="1"/>
</dbReference>
<dbReference type="Gene3D" id="3.60.15.10">
    <property type="entry name" value="Ribonuclease Z/Hydroxyacylglutathione hydrolase-like"/>
    <property type="match status" value="1"/>
</dbReference>
<dbReference type="EMBL" id="BQKE01000003">
    <property type="protein sequence ID" value="GJM63839.1"/>
    <property type="molecule type" value="Genomic_DNA"/>
</dbReference>
<sequence length="245" mass="26886">MADQLTILGSGNAFHESGKAHSAFLLETEEESMLLECGATTLLQLTKLGVGQEEISTIIISHLHGDHFGGLPFLLLARALSDFSDRPLTLFGPAALKDQLFALMEVLYPGSAKYLDRLKLQFISFSADLEANFGLLQSWQVDHSSALEAFAYRINLPSGKSVFYSGDCRWDPALIEWSAGADVGIIECNDLDVGGGGHVSWAEIDKCISDFQLGQLWLHHCSEEVSNNIPQGGYQITEDLRIIHF</sequence>
<dbReference type="RefSeq" id="WP_338238947.1">
    <property type="nucleotide sequence ID" value="NZ_BQKE01000003.1"/>
</dbReference>
<evidence type="ECO:0000313" key="2">
    <source>
        <dbReference type="Proteomes" id="UP001310022"/>
    </source>
</evidence>
<dbReference type="AlphaFoldDB" id="A0AAN4W165"/>
<accession>A0AAN4W165</accession>
<protein>
    <submittedName>
        <fullName evidence="1">MBL fold metallo-hydrolase</fullName>
    </submittedName>
</protein>
<keyword evidence="2" id="KW-1185">Reference proteome</keyword>
<dbReference type="PANTHER" id="PTHR46018:SF7">
    <property type="entry name" value="RIBONUCLEASE Z"/>
    <property type="match status" value="1"/>
</dbReference>
<dbReference type="GO" id="GO:0042781">
    <property type="term" value="F:3'-tRNA processing endoribonuclease activity"/>
    <property type="evidence" value="ECO:0007669"/>
    <property type="project" value="TreeGrafter"/>
</dbReference>
<organism evidence="1 2">
    <name type="scientific">Persicobacter diffluens</name>
    <dbReference type="NCBI Taxonomy" id="981"/>
    <lineage>
        <taxon>Bacteria</taxon>
        <taxon>Pseudomonadati</taxon>
        <taxon>Bacteroidota</taxon>
        <taxon>Cytophagia</taxon>
        <taxon>Cytophagales</taxon>
        <taxon>Persicobacteraceae</taxon>
        <taxon>Persicobacter</taxon>
    </lineage>
</organism>
<evidence type="ECO:0000313" key="1">
    <source>
        <dbReference type="EMBL" id="GJM63839.1"/>
    </source>
</evidence>
<dbReference type="SUPFAM" id="SSF56281">
    <property type="entry name" value="Metallo-hydrolase/oxidoreductase"/>
    <property type="match status" value="1"/>
</dbReference>
<dbReference type="Pfam" id="PF23023">
    <property type="entry name" value="Anti-Pycsar_Apyc1"/>
    <property type="match status" value="1"/>
</dbReference>
<proteinExistence type="predicted"/>
<dbReference type="InterPro" id="IPR036866">
    <property type="entry name" value="RibonucZ/Hydroxyglut_hydro"/>
</dbReference>
<comment type="caution">
    <text evidence="1">The sequence shown here is derived from an EMBL/GenBank/DDBJ whole genome shotgun (WGS) entry which is preliminary data.</text>
</comment>
<gene>
    <name evidence="1" type="ORF">PEDI_43910</name>
</gene>
<dbReference type="Proteomes" id="UP001310022">
    <property type="component" value="Unassembled WGS sequence"/>
</dbReference>